<proteinExistence type="predicted"/>
<dbReference type="PANTHER" id="PTHR10151">
    <property type="entry name" value="ECTONUCLEOTIDE PYROPHOSPHATASE/PHOSPHODIESTERASE"/>
    <property type="match status" value="1"/>
</dbReference>
<protein>
    <submittedName>
        <fullName evidence="2">Uncharacterized protein</fullName>
    </submittedName>
</protein>
<evidence type="ECO:0000313" key="3">
    <source>
        <dbReference type="Proteomes" id="UP000663860"/>
    </source>
</evidence>
<dbReference type="Gene3D" id="3.40.720.10">
    <property type="entry name" value="Alkaline Phosphatase, subunit A"/>
    <property type="match status" value="1"/>
</dbReference>
<feature type="signal peptide" evidence="1">
    <location>
        <begin position="1"/>
        <end position="19"/>
    </location>
</feature>
<dbReference type="Proteomes" id="UP000663860">
    <property type="component" value="Unassembled WGS sequence"/>
</dbReference>
<dbReference type="Gene3D" id="3.90.550.50">
    <property type="match status" value="1"/>
</dbReference>
<dbReference type="AlphaFoldDB" id="A0A815GEU2"/>
<dbReference type="InterPro" id="IPR017850">
    <property type="entry name" value="Alkaline_phosphatase_core_sf"/>
</dbReference>
<accession>A0A815GEU2</accession>
<dbReference type="GO" id="GO:0016787">
    <property type="term" value="F:hydrolase activity"/>
    <property type="evidence" value="ECO:0007669"/>
    <property type="project" value="UniProtKB-ARBA"/>
</dbReference>
<organism evidence="2 3">
    <name type="scientific">Adineta steineri</name>
    <dbReference type="NCBI Taxonomy" id="433720"/>
    <lineage>
        <taxon>Eukaryota</taxon>
        <taxon>Metazoa</taxon>
        <taxon>Spiralia</taxon>
        <taxon>Gnathifera</taxon>
        <taxon>Rotifera</taxon>
        <taxon>Eurotatoria</taxon>
        <taxon>Bdelloidea</taxon>
        <taxon>Adinetida</taxon>
        <taxon>Adinetidae</taxon>
        <taxon>Adineta</taxon>
    </lineage>
</organism>
<dbReference type="CDD" id="cd16018">
    <property type="entry name" value="Enpp"/>
    <property type="match status" value="1"/>
</dbReference>
<evidence type="ECO:0000256" key="1">
    <source>
        <dbReference type="SAM" id="SignalP"/>
    </source>
</evidence>
<gene>
    <name evidence="2" type="ORF">IZO911_LOCUS36100</name>
</gene>
<dbReference type="SUPFAM" id="SSF53649">
    <property type="entry name" value="Alkaline phosphatase-like"/>
    <property type="match status" value="1"/>
</dbReference>
<keyword evidence="1" id="KW-0732">Signal</keyword>
<name>A0A815GEU2_9BILA</name>
<dbReference type="Gene3D" id="3.30.1360.180">
    <property type="match status" value="1"/>
</dbReference>
<sequence>MHSQCIFLIIFVLFIPNNAVKRSSEAPPRLLIISLDGFRHEYLNEHELPTINQFRNQGVQATHGMRPTYTTMTFPNHISIATGMYQEDHGVVHNTFFDRLLNRSIGMGNRDDGQWSDPNVEPLWITATKQNVKSAVLFWPACHNEFHGKRPLIYSWSYTDSIPFREKIDNAIGYFRELPVQLVMLYHFEPDKQGHDYGPNSPEVKAALFRLDSDIEYLLKRVKEDLGDDLNIIIVSDHGMTNVTKVIRPIYEKLLNLSSIEANPLSGALLNVMPRTGQAEQVENNLKNIPNVTVYKLDEMPERFHYSKPKHRLGNLTAIPDEGVILSTATTNATYPNKGNHGWDNTLASMQAIFMARGPSFNDNLQIHSLNNVDIYHIACRILKLDPNPHANAGSLVNLTNIFSITDNSSTTSFPITGTSSSTTEKNDCCRHFISLFTMFFITWAKRCDRSLFIIGGSPPSIPLNYSTQAFSIVYLNNEQVEKRDQLSQKVLLSLLYIYNHYRYDYDWFFKGDDDTFVIVENLRYFLRRRFSNLSICYGYMAKTTNRYYPSGGAGYVLSQEALLQFGKRILTKPEQLKLCKKDEAEDINIAHCLGRINVFIMNLRDSQQLETFHPMTFQEHFMGNFTKWIREHAQFEQKKGEACCSPLSISFHALSIDEMKMMHFLLYRIQVASV</sequence>
<dbReference type="EMBL" id="CAJNOE010000812">
    <property type="protein sequence ID" value="CAF1338595.1"/>
    <property type="molecule type" value="Genomic_DNA"/>
</dbReference>
<comment type="caution">
    <text evidence="2">The sequence shown here is derived from an EMBL/GenBank/DDBJ whole genome shotgun (WGS) entry which is preliminary data.</text>
</comment>
<dbReference type="Pfam" id="PF01663">
    <property type="entry name" value="Phosphodiest"/>
    <property type="match status" value="1"/>
</dbReference>
<feature type="chain" id="PRO_5032785388" evidence="1">
    <location>
        <begin position="20"/>
        <end position="675"/>
    </location>
</feature>
<evidence type="ECO:0000313" key="2">
    <source>
        <dbReference type="EMBL" id="CAF1338595.1"/>
    </source>
</evidence>
<dbReference type="PANTHER" id="PTHR10151:SF120">
    <property type="entry name" value="BIS(5'-ADENOSYL)-TRIPHOSPHATASE"/>
    <property type="match status" value="1"/>
</dbReference>
<reference evidence="2" key="1">
    <citation type="submission" date="2021-02" db="EMBL/GenBank/DDBJ databases">
        <authorList>
            <person name="Nowell W R."/>
        </authorList>
    </citation>
    <scope>NUCLEOTIDE SEQUENCE</scope>
</reference>
<dbReference type="InterPro" id="IPR002591">
    <property type="entry name" value="Phosphodiest/P_Trfase"/>
</dbReference>